<feature type="transmembrane region" description="Helical" evidence="2">
    <location>
        <begin position="416"/>
        <end position="437"/>
    </location>
</feature>
<feature type="compositionally biased region" description="Low complexity" evidence="1">
    <location>
        <begin position="563"/>
        <end position="576"/>
    </location>
</feature>
<keyword evidence="2" id="KW-1133">Transmembrane helix</keyword>
<feature type="compositionally biased region" description="Low complexity" evidence="1">
    <location>
        <begin position="174"/>
        <end position="191"/>
    </location>
</feature>
<keyword evidence="4" id="KW-1185">Reference proteome</keyword>
<evidence type="ECO:0000313" key="4">
    <source>
        <dbReference type="Proteomes" id="UP000780801"/>
    </source>
</evidence>
<feature type="region of interest" description="Disordered" evidence="1">
    <location>
        <begin position="736"/>
        <end position="757"/>
    </location>
</feature>
<gene>
    <name evidence="3" type="ORF">BGW38_004166</name>
</gene>
<name>A0A9P6G030_9FUNG</name>
<feature type="compositionally biased region" description="Basic and acidic residues" evidence="1">
    <location>
        <begin position="480"/>
        <end position="491"/>
    </location>
</feature>
<keyword evidence="2" id="KW-0812">Transmembrane</keyword>
<feature type="region of interest" description="Disordered" evidence="1">
    <location>
        <begin position="459"/>
        <end position="498"/>
    </location>
</feature>
<proteinExistence type="predicted"/>
<organism evidence="3 4">
    <name type="scientific">Lunasporangiospora selenospora</name>
    <dbReference type="NCBI Taxonomy" id="979761"/>
    <lineage>
        <taxon>Eukaryota</taxon>
        <taxon>Fungi</taxon>
        <taxon>Fungi incertae sedis</taxon>
        <taxon>Mucoromycota</taxon>
        <taxon>Mortierellomycotina</taxon>
        <taxon>Mortierellomycetes</taxon>
        <taxon>Mortierellales</taxon>
        <taxon>Mortierellaceae</taxon>
        <taxon>Lunasporangiospora</taxon>
    </lineage>
</organism>
<feature type="compositionally biased region" description="Polar residues" evidence="1">
    <location>
        <begin position="748"/>
        <end position="757"/>
    </location>
</feature>
<feature type="region of interest" description="Disordered" evidence="1">
    <location>
        <begin position="558"/>
        <end position="582"/>
    </location>
</feature>
<accession>A0A9P6G030</accession>
<dbReference type="EMBL" id="JAABOA010000269">
    <property type="protein sequence ID" value="KAF9585037.1"/>
    <property type="molecule type" value="Genomic_DNA"/>
</dbReference>
<evidence type="ECO:0000256" key="1">
    <source>
        <dbReference type="SAM" id="MobiDB-lite"/>
    </source>
</evidence>
<sequence>MGWLKPDCIVQNGTRMVGMAYTSRMGRANNNSTDTHVLLIQSNPSPSNINSVTWKLAASYERLIQGPQDYTSTLTCHTDPETGVFAMISMFEGSDGYPVPAGVNDPPKRKPGGFLFEASLGRWLDFTLSADYRWGDSYLKPNSFVLFRPHIIDKTMIGTSPLPAGSPSPQPTKTANSTIATPTPTSTPTISTSKPLPHSALFFHANIGSGSSVNIGLLPNDGTYKMINWEQWELDPQIFGFPVLLAFAKKSLFQLGTKIDDSRTGNRKFYLTRIPIRDNFMFSPTNNYSVIPLPEFECDVDSMMAKPYQDSLYIVCLRYPSRMVAVKDEDNAVPEVGSTCHSDTLNLFQPIGGDLPGQEPFMYCPVRDTVIGCSLDLPQYYQDLAPNQKFPISITEKFGYEYIEWNPNSVEVRTDLIVGCVLLGVLLIAAAILYRPIRRRWPRWKARWRQSLLEQISSDDEFQDNHGNENSMEMKKKRSPKVDPKSIDKIEIPSGDNSNEFEGQDKILVTCDEDLVGALNLMQPMVPQKDNTSDRYMGDLNLDHHPRPVVATSHAQDDVEAGLTSSSLHKSPSSKTRASGKEQLTRLLSPLPSNYTPSALPSAPPAIPSEPLNGQIIPPRWESTDITSSSASTNTEYTLPDKEDIGASWHKKDEKRQIAEDVDEEDRVPPYVKQFIIPILPPTASHLEQHLPSAPSLAAIESEVSTAKLGPPPSLPSTVPSPDSISEQITRIVTLQGQEQAQEQEQELTNPNVVTHR</sequence>
<dbReference type="Proteomes" id="UP000780801">
    <property type="component" value="Unassembled WGS sequence"/>
</dbReference>
<dbReference type="OrthoDB" id="2411428at2759"/>
<evidence type="ECO:0000313" key="3">
    <source>
        <dbReference type="EMBL" id="KAF9585037.1"/>
    </source>
</evidence>
<feature type="region of interest" description="Disordered" evidence="1">
    <location>
        <begin position="161"/>
        <end position="191"/>
    </location>
</feature>
<dbReference type="AlphaFoldDB" id="A0A9P6G030"/>
<evidence type="ECO:0000256" key="2">
    <source>
        <dbReference type="SAM" id="Phobius"/>
    </source>
</evidence>
<keyword evidence="2" id="KW-0472">Membrane</keyword>
<reference evidence="3" key="1">
    <citation type="journal article" date="2020" name="Fungal Divers.">
        <title>Resolving the Mortierellaceae phylogeny through synthesis of multi-gene phylogenetics and phylogenomics.</title>
        <authorList>
            <person name="Vandepol N."/>
            <person name="Liber J."/>
            <person name="Desiro A."/>
            <person name="Na H."/>
            <person name="Kennedy M."/>
            <person name="Barry K."/>
            <person name="Grigoriev I.V."/>
            <person name="Miller A.N."/>
            <person name="O'Donnell K."/>
            <person name="Stajich J.E."/>
            <person name="Bonito G."/>
        </authorList>
    </citation>
    <scope>NUCLEOTIDE SEQUENCE</scope>
    <source>
        <strain evidence="3">KOD1015</strain>
    </source>
</reference>
<comment type="caution">
    <text evidence="3">The sequence shown here is derived from an EMBL/GenBank/DDBJ whole genome shotgun (WGS) entry which is preliminary data.</text>
</comment>
<protein>
    <submittedName>
        <fullName evidence="3">Uncharacterized protein</fullName>
    </submittedName>
</protein>